<keyword evidence="3" id="KW-1185">Reference proteome</keyword>
<accession>A0A8H6I3A1</accession>
<comment type="caution">
    <text evidence="2">The sequence shown here is derived from an EMBL/GenBank/DDBJ whole genome shotgun (WGS) entry which is preliminary data.</text>
</comment>
<sequence>MMQVPLPPSAPSESFNLPRCPAVPCCHRATMISLSADHIQQPHSAPFEAEPSSIAWGHNLPPRPGSHPPLNLVAQRLAEFEDWDQRVNHALRGIQVKASSRADDSEIEAEYDALIEAKEHISVVLPQLEALAREIESLEIIEEAAGFEFVPVSVSEGDGRWFTTGTITEGEVQERVDAILDDDTVHFFERLAKSGILASSPAPEMEVSTEFEDLNGAKNVLAALRTDYATLHALDVELRRILPPAPAGSSPGLPPFIAEVLRRLESLAPFPEETRTRNTRSFSFLALPNHAENELGELDIDDGAESSGSVTPTGSLKRKRGV</sequence>
<evidence type="ECO:0000313" key="2">
    <source>
        <dbReference type="EMBL" id="KAF6758115.1"/>
    </source>
</evidence>
<proteinExistence type="predicted"/>
<evidence type="ECO:0000313" key="3">
    <source>
        <dbReference type="Proteomes" id="UP000521943"/>
    </source>
</evidence>
<dbReference type="AlphaFoldDB" id="A0A8H6I3A1"/>
<reference evidence="2 3" key="1">
    <citation type="submission" date="2020-07" db="EMBL/GenBank/DDBJ databases">
        <title>Comparative genomics of pyrophilous fungi reveals a link between fire events and developmental genes.</title>
        <authorList>
            <consortium name="DOE Joint Genome Institute"/>
            <person name="Steindorff A.S."/>
            <person name="Carver A."/>
            <person name="Calhoun S."/>
            <person name="Stillman K."/>
            <person name="Liu H."/>
            <person name="Lipzen A."/>
            <person name="Pangilinan J."/>
            <person name="Labutti K."/>
            <person name="Bruns T.D."/>
            <person name="Grigoriev I.V."/>
        </authorList>
    </citation>
    <scope>NUCLEOTIDE SEQUENCE [LARGE SCALE GENOMIC DNA]</scope>
    <source>
        <strain evidence="2 3">CBS 144469</strain>
    </source>
</reference>
<gene>
    <name evidence="2" type="ORF">DFP72DRAFT_889990</name>
</gene>
<name>A0A8H6I3A1_9AGAR</name>
<feature type="region of interest" description="Disordered" evidence="1">
    <location>
        <begin position="296"/>
        <end position="322"/>
    </location>
</feature>
<protein>
    <submittedName>
        <fullName evidence="2">Uncharacterized protein</fullName>
    </submittedName>
</protein>
<dbReference type="EMBL" id="JACGCI010000020">
    <property type="protein sequence ID" value="KAF6758115.1"/>
    <property type="molecule type" value="Genomic_DNA"/>
</dbReference>
<evidence type="ECO:0000256" key="1">
    <source>
        <dbReference type="SAM" id="MobiDB-lite"/>
    </source>
</evidence>
<organism evidence="2 3">
    <name type="scientific">Ephemerocybe angulata</name>
    <dbReference type="NCBI Taxonomy" id="980116"/>
    <lineage>
        <taxon>Eukaryota</taxon>
        <taxon>Fungi</taxon>
        <taxon>Dikarya</taxon>
        <taxon>Basidiomycota</taxon>
        <taxon>Agaricomycotina</taxon>
        <taxon>Agaricomycetes</taxon>
        <taxon>Agaricomycetidae</taxon>
        <taxon>Agaricales</taxon>
        <taxon>Agaricineae</taxon>
        <taxon>Psathyrellaceae</taxon>
        <taxon>Ephemerocybe</taxon>
    </lineage>
</organism>
<dbReference type="Proteomes" id="UP000521943">
    <property type="component" value="Unassembled WGS sequence"/>
</dbReference>